<feature type="compositionally biased region" description="Pro residues" evidence="2">
    <location>
        <begin position="38"/>
        <end position="48"/>
    </location>
</feature>
<organism evidence="3 4">
    <name type="scientific">Balaenoptera musculus</name>
    <name type="common">Blue whale</name>
    <dbReference type="NCBI Taxonomy" id="9771"/>
    <lineage>
        <taxon>Eukaryota</taxon>
        <taxon>Metazoa</taxon>
        <taxon>Chordata</taxon>
        <taxon>Craniata</taxon>
        <taxon>Vertebrata</taxon>
        <taxon>Euteleostomi</taxon>
        <taxon>Mammalia</taxon>
        <taxon>Eutheria</taxon>
        <taxon>Laurasiatheria</taxon>
        <taxon>Artiodactyla</taxon>
        <taxon>Whippomorpha</taxon>
        <taxon>Cetacea</taxon>
        <taxon>Mysticeti</taxon>
        <taxon>Balaenopteridae</taxon>
        <taxon>Balaenoptera</taxon>
    </lineage>
</organism>
<evidence type="ECO:0000256" key="2">
    <source>
        <dbReference type="SAM" id="MobiDB-lite"/>
    </source>
</evidence>
<dbReference type="Pfam" id="PF00071">
    <property type="entry name" value="Ras"/>
    <property type="match status" value="1"/>
</dbReference>
<dbReference type="SUPFAM" id="SSF52540">
    <property type="entry name" value="P-loop containing nucleoside triphosphate hydrolases"/>
    <property type="match status" value="1"/>
</dbReference>
<dbReference type="CTD" id="25837"/>
<proteinExistence type="predicted"/>
<dbReference type="Proteomes" id="UP000694857">
    <property type="component" value="Chromosome 15"/>
</dbReference>
<evidence type="ECO:0000256" key="1">
    <source>
        <dbReference type="ARBA" id="ARBA00022741"/>
    </source>
</evidence>
<keyword evidence="3" id="KW-1185">Reference proteome</keyword>
<gene>
    <name evidence="4" type="primary">RAB26</name>
</gene>
<dbReference type="Gene3D" id="3.40.50.300">
    <property type="entry name" value="P-loop containing nucleotide triphosphate hydrolases"/>
    <property type="match status" value="1"/>
</dbReference>
<protein>
    <submittedName>
        <fullName evidence="4">Ras-related protein Rab-26 isoform X1</fullName>
    </submittedName>
</protein>
<evidence type="ECO:0000313" key="4">
    <source>
        <dbReference type="RefSeq" id="XP_036680680.1"/>
    </source>
</evidence>
<dbReference type="GeneID" id="118880803"/>
<dbReference type="GO" id="GO:0003924">
    <property type="term" value="F:GTPase activity"/>
    <property type="evidence" value="ECO:0007669"/>
    <property type="project" value="InterPro"/>
</dbReference>
<name>A0A8B8V7H1_BALMU</name>
<accession>A0A8B8V7H1</accession>
<keyword evidence="1" id="KW-0547">Nucleotide-binding</keyword>
<feature type="region of interest" description="Disordered" evidence="2">
    <location>
        <begin position="1"/>
        <end position="54"/>
    </location>
</feature>
<sequence>MSRKKTPKSKGGSAPATSALPATHGSRPVRPGTARPGPDAPPNGPPQPGRSSLGGGGDFYDVAFKVMLVGDSGVGKTCLLVRFKDGAFLAGTFISTVGIDFRVRVEADVPSTNWAQLGPAHALGPQHQLIAAQNTPGQLVLHYLCGTDRLMRWSSWLDHLAPTVKVVEVGCLNHQTACLPTSQGPGERWWLYTIEAEWYPCAWGWHNPGGCILCIGGGGCWCPHGNSRPVSTQEASIAARLYRGALRCQVACPVRTRQMAVALKHTPGLRAREKSLPLG</sequence>
<dbReference type="RefSeq" id="XP_036680680.1">
    <property type="nucleotide sequence ID" value="XM_036824785.1"/>
</dbReference>
<evidence type="ECO:0000313" key="3">
    <source>
        <dbReference type="Proteomes" id="UP000694857"/>
    </source>
</evidence>
<reference evidence="4" key="1">
    <citation type="submission" date="2025-08" db="UniProtKB">
        <authorList>
            <consortium name="RefSeq"/>
        </authorList>
    </citation>
    <scope>IDENTIFICATION</scope>
    <source>
        <tissue evidence="4">Epidermis and Blubber</tissue>
    </source>
</reference>
<dbReference type="AlphaFoldDB" id="A0A8B8V7H1"/>
<dbReference type="InterPro" id="IPR027417">
    <property type="entry name" value="P-loop_NTPase"/>
</dbReference>
<dbReference type="SMART" id="SM00175">
    <property type="entry name" value="RAB"/>
    <property type="match status" value="1"/>
</dbReference>
<dbReference type="InterPro" id="IPR001806">
    <property type="entry name" value="Small_GTPase"/>
</dbReference>
<dbReference type="PRINTS" id="PR00449">
    <property type="entry name" value="RASTRNSFRMNG"/>
</dbReference>
<dbReference type="OrthoDB" id="9989112at2759"/>
<dbReference type="GO" id="GO:0005525">
    <property type="term" value="F:GTP binding"/>
    <property type="evidence" value="ECO:0007669"/>
    <property type="project" value="InterPro"/>
</dbReference>
<dbReference type="KEGG" id="bmus:118880803"/>